<dbReference type="Pfam" id="PF00590">
    <property type="entry name" value="TP_methylase"/>
    <property type="match status" value="1"/>
</dbReference>
<evidence type="ECO:0000256" key="3">
    <source>
        <dbReference type="ARBA" id="ARBA00018323"/>
    </source>
</evidence>
<feature type="domain" description="Tetrapyrrole methylase" evidence="10">
    <location>
        <begin position="5"/>
        <end position="213"/>
    </location>
</feature>
<name>A0A1H3Q6Q0_9BACI</name>
<dbReference type="AlphaFoldDB" id="A0A1H3Q6Q0"/>
<reference evidence="13" key="1">
    <citation type="submission" date="2016-10" db="EMBL/GenBank/DDBJ databases">
        <authorList>
            <person name="Varghese N."/>
            <person name="Submissions S."/>
        </authorList>
    </citation>
    <scope>NUCLEOTIDE SEQUENCE [LARGE SCALE GENOMIC DNA]</scope>
    <source>
        <strain evidence="13">SP</strain>
    </source>
</reference>
<dbReference type="Pfam" id="PF02602">
    <property type="entry name" value="HEM4"/>
    <property type="match status" value="1"/>
</dbReference>
<evidence type="ECO:0000259" key="10">
    <source>
        <dbReference type="Pfam" id="PF00590"/>
    </source>
</evidence>
<feature type="domain" description="Tetrapyrrole biosynthesis uroporphyrinogen III synthase" evidence="11">
    <location>
        <begin position="264"/>
        <end position="368"/>
    </location>
</feature>
<dbReference type="InterPro" id="IPR036108">
    <property type="entry name" value="4pyrrol_syn_uPrphyn_synt_sf"/>
</dbReference>
<dbReference type="STRING" id="1503961.SAMN05421736_10638"/>
<organism evidence="12 13">
    <name type="scientific">Evansella caseinilytica</name>
    <dbReference type="NCBI Taxonomy" id="1503961"/>
    <lineage>
        <taxon>Bacteria</taxon>
        <taxon>Bacillati</taxon>
        <taxon>Bacillota</taxon>
        <taxon>Bacilli</taxon>
        <taxon>Bacillales</taxon>
        <taxon>Bacillaceae</taxon>
        <taxon>Evansella</taxon>
    </lineage>
</organism>
<evidence type="ECO:0000256" key="5">
    <source>
        <dbReference type="ARBA" id="ARBA00022679"/>
    </source>
</evidence>
<dbReference type="InterPro" id="IPR014777">
    <property type="entry name" value="4pyrrole_Mease_sub1"/>
</dbReference>
<dbReference type="GO" id="GO:0019354">
    <property type="term" value="P:siroheme biosynthetic process"/>
    <property type="evidence" value="ECO:0007669"/>
    <property type="project" value="InterPro"/>
</dbReference>
<evidence type="ECO:0000256" key="1">
    <source>
        <dbReference type="ARBA" id="ARBA00005879"/>
    </source>
</evidence>
<dbReference type="SUPFAM" id="SSF69618">
    <property type="entry name" value="HemD-like"/>
    <property type="match status" value="1"/>
</dbReference>
<evidence type="ECO:0000313" key="13">
    <source>
        <dbReference type="Proteomes" id="UP000198935"/>
    </source>
</evidence>
<dbReference type="GO" id="GO:0032259">
    <property type="term" value="P:methylation"/>
    <property type="evidence" value="ECO:0007669"/>
    <property type="project" value="UniProtKB-KW"/>
</dbReference>
<keyword evidence="5 9" id="KW-0808">Transferase</keyword>
<keyword evidence="7" id="KW-0627">Porphyrin biosynthesis</keyword>
<dbReference type="PANTHER" id="PTHR45790:SF3">
    <property type="entry name" value="S-ADENOSYL-L-METHIONINE-DEPENDENT UROPORPHYRINOGEN III METHYLTRANSFERASE, CHLOROPLASTIC"/>
    <property type="match status" value="1"/>
</dbReference>
<evidence type="ECO:0000256" key="7">
    <source>
        <dbReference type="ARBA" id="ARBA00023244"/>
    </source>
</evidence>
<dbReference type="FunFam" id="3.40.1010.10:FF:000001">
    <property type="entry name" value="Siroheme synthase"/>
    <property type="match status" value="1"/>
</dbReference>
<dbReference type="InterPro" id="IPR000878">
    <property type="entry name" value="4pyrrol_Mease"/>
</dbReference>
<sequence>MSGYVTFVGAGPGDVGLITEKGKQSLMEADVVLYDRLANPRLLKLTKNSCQFIYCGKLPDRHIMRQEKINQTLIDMALANKRVVRLKGGDPAVFGRVGEEAQAVRNAGIAYEIIPGVTSSIAAAAYAGIPVTHREYSASFTLRTGHACEKNEKKTHCDDELGDTIAYYMGVKNLPHHCDALMKKGFSPDTKVAVIEWATTGKQRTVEGTLATITQIVKQQNIQNPAMTIIGEVVALRQSLSWFERKSMFGKRILIAKSSAEESRLERYFLNEGAEAYALPTLKHVKRNISVAELKRICSADKLLFLSPESVSFLLDSFIKNGYDSRDLPPHLYVLSEKTAKCLRSFGLKSEKVAQPAADMVKVGYDLQRQGEVIHNDVATHHLQVDDRFRDIDKRLLAEEEWETVIFPSKASVDAFLALLKDYDYPKEWLQKLSYAYVGDRVKAYAETKGFEKVDNDVQNILTLGDWR</sequence>
<evidence type="ECO:0000256" key="6">
    <source>
        <dbReference type="ARBA" id="ARBA00022691"/>
    </source>
</evidence>
<dbReference type="Gene3D" id="3.40.1010.10">
    <property type="entry name" value="Cobalt-precorrin-4 Transmethylase, Domain 1"/>
    <property type="match status" value="1"/>
</dbReference>
<dbReference type="InterPro" id="IPR014776">
    <property type="entry name" value="4pyrrole_Mease_sub2"/>
</dbReference>
<dbReference type="FunFam" id="3.30.950.10:FF:000001">
    <property type="entry name" value="Siroheme synthase"/>
    <property type="match status" value="1"/>
</dbReference>
<dbReference type="InterPro" id="IPR035996">
    <property type="entry name" value="4pyrrol_Methylase_sf"/>
</dbReference>
<evidence type="ECO:0000313" key="12">
    <source>
        <dbReference type="EMBL" id="SDZ09056.1"/>
    </source>
</evidence>
<evidence type="ECO:0000256" key="4">
    <source>
        <dbReference type="ARBA" id="ARBA00022603"/>
    </source>
</evidence>
<evidence type="ECO:0000256" key="2">
    <source>
        <dbReference type="ARBA" id="ARBA00012162"/>
    </source>
</evidence>
<evidence type="ECO:0000259" key="11">
    <source>
        <dbReference type="Pfam" id="PF02602"/>
    </source>
</evidence>
<dbReference type="NCBIfam" id="NF004790">
    <property type="entry name" value="PRK06136.1"/>
    <property type="match status" value="1"/>
</dbReference>
<keyword evidence="4 9" id="KW-0489">Methyltransferase</keyword>
<accession>A0A1H3Q6Q0</accession>
<dbReference type="CDD" id="cd11642">
    <property type="entry name" value="SUMT"/>
    <property type="match status" value="1"/>
</dbReference>
<dbReference type="EMBL" id="FNPI01000006">
    <property type="protein sequence ID" value="SDZ09056.1"/>
    <property type="molecule type" value="Genomic_DNA"/>
</dbReference>
<comment type="similarity">
    <text evidence="1 9">Belongs to the precorrin methyltransferase family.</text>
</comment>
<dbReference type="InterPro" id="IPR003754">
    <property type="entry name" value="4pyrrol_synth_uPrphyn_synth"/>
</dbReference>
<keyword evidence="6" id="KW-0949">S-adenosyl-L-methionine</keyword>
<dbReference type="InterPro" id="IPR003043">
    <property type="entry name" value="Uropor_MeTrfase_CS"/>
</dbReference>
<dbReference type="GO" id="GO:0004851">
    <property type="term" value="F:uroporphyrin-III C-methyltransferase activity"/>
    <property type="evidence" value="ECO:0007669"/>
    <property type="project" value="UniProtKB-EC"/>
</dbReference>
<dbReference type="InterPro" id="IPR006366">
    <property type="entry name" value="CobA/CysG_C"/>
</dbReference>
<gene>
    <name evidence="12" type="ORF">SAMN05421736_10638</name>
</gene>
<dbReference type="OrthoDB" id="9815856at2"/>
<proteinExistence type="inferred from homology"/>
<dbReference type="SUPFAM" id="SSF53790">
    <property type="entry name" value="Tetrapyrrole methylase"/>
    <property type="match status" value="1"/>
</dbReference>
<dbReference type="EC" id="2.1.1.107" evidence="2"/>
<dbReference type="NCBIfam" id="TIGR01469">
    <property type="entry name" value="cobA_cysG_Cterm"/>
    <property type="match status" value="1"/>
</dbReference>
<dbReference type="Gene3D" id="3.40.50.10090">
    <property type="match status" value="2"/>
</dbReference>
<keyword evidence="13" id="KW-1185">Reference proteome</keyword>
<dbReference type="PROSITE" id="PS00840">
    <property type="entry name" value="SUMT_2"/>
    <property type="match status" value="1"/>
</dbReference>
<dbReference type="GO" id="GO:0004852">
    <property type="term" value="F:uroporphyrinogen-III synthase activity"/>
    <property type="evidence" value="ECO:0007669"/>
    <property type="project" value="InterPro"/>
</dbReference>
<dbReference type="Proteomes" id="UP000198935">
    <property type="component" value="Unassembled WGS sequence"/>
</dbReference>
<dbReference type="Gene3D" id="3.30.950.10">
    <property type="entry name" value="Methyltransferase, Cobalt-precorrin-4 Transmethylase, Domain 2"/>
    <property type="match status" value="1"/>
</dbReference>
<evidence type="ECO:0000256" key="9">
    <source>
        <dbReference type="RuleBase" id="RU003960"/>
    </source>
</evidence>
<protein>
    <recommendedName>
        <fullName evidence="3">Uroporphyrinogen-III C-methyltransferase</fullName>
        <ecNumber evidence="2">2.1.1.107</ecNumber>
    </recommendedName>
    <alternativeName>
        <fullName evidence="8">Uroporphyrinogen III methylase</fullName>
    </alternativeName>
</protein>
<dbReference type="PANTHER" id="PTHR45790">
    <property type="entry name" value="SIROHEME SYNTHASE-RELATED"/>
    <property type="match status" value="1"/>
</dbReference>
<dbReference type="InterPro" id="IPR050161">
    <property type="entry name" value="Siro_Cobalamin_biosynth"/>
</dbReference>
<evidence type="ECO:0000256" key="8">
    <source>
        <dbReference type="ARBA" id="ARBA00079776"/>
    </source>
</evidence>